<proteinExistence type="inferred from homology"/>
<dbReference type="PROSITE" id="PS00028">
    <property type="entry name" value="ZINC_FINGER_C2H2_1"/>
    <property type="match status" value="2"/>
</dbReference>
<comment type="caution">
    <text evidence="13">The sequence shown here is derived from an EMBL/GenBank/DDBJ whole genome shotgun (WGS) entry which is preliminary data.</text>
</comment>
<dbReference type="AlphaFoldDB" id="A0ABD0XC49"/>
<dbReference type="SUPFAM" id="SSF57667">
    <property type="entry name" value="beta-beta-alpha zinc fingers"/>
    <property type="match status" value="1"/>
</dbReference>
<dbReference type="FunFam" id="3.30.160.60:FF:001156">
    <property type="entry name" value="Zinc finger protein 407"/>
    <property type="match status" value="1"/>
</dbReference>
<feature type="domain" description="C2H2-type" evidence="12">
    <location>
        <begin position="215"/>
        <end position="242"/>
    </location>
</feature>
<dbReference type="GO" id="GO:0008270">
    <property type="term" value="F:zinc ion binding"/>
    <property type="evidence" value="ECO:0007669"/>
    <property type="project" value="UniProtKB-KW"/>
</dbReference>
<dbReference type="Pfam" id="PF00096">
    <property type="entry name" value="zf-C2H2"/>
    <property type="match status" value="2"/>
</dbReference>
<evidence type="ECO:0000259" key="12">
    <source>
        <dbReference type="PROSITE" id="PS50157"/>
    </source>
</evidence>
<evidence type="ECO:0000256" key="3">
    <source>
        <dbReference type="ARBA" id="ARBA00022723"/>
    </source>
</evidence>
<dbReference type="InterPro" id="IPR036236">
    <property type="entry name" value="Znf_C2H2_sf"/>
</dbReference>
<evidence type="ECO:0000256" key="9">
    <source>
        <dbReference type="ARBA" id="ARBA00023163"/>
    </source>
</evidence>
<keyword evidence="4" id="KW-0677">Repeat</keyword>
<sequence length="267" mass="30048">MGLTKLKTLLKNKRTLFITKITQTSHHPPVQLRSPKRSKIKPKICLQALNGMVKKCTGKAKKSGNKKRVSNPALPVMMKWGRPKGSKNKPKITVEQEVKQETDEMPIGITSNEIWLNSIKQESYDPDLDDISPPSKDSEPGTEALQLGIKTEDAPCASRVEGGGGSSDQRLVQLDFHSRIHTQFRPFSCDVCLKTFTRKGGLDEHRAVHGSEKPHACHQCGKTFTFKSNLTRHIRFHSDERPCLPPVWKGLQDLCQPEEPHDHSHRV</sequence>
<evidence type="ECO:0000256" key="4">
    <source>
        <dbReference type="ARBA" id="ARBA00022737"/>
    </source>
</evidence>
<keyword evidence="7" id="KW-0805">Transcription regulation</keyword>
<dbReference type="EMBL" id="JAGEUA010000002">
    <property type="protein sequence ID" value="KAL1005494.1"/>
    <property type="molecule type" value="Genomic_DNA"/>
</dbReference>
<evidence type="ECO:0000256" key="8">
    <source>
        <dbReference type="ARBA" id="ARBA00023125"/>
    </source>
</evidence>
<evidence type="ECO:0000313" key="14">
    <source>
        <dbReference type="Proteomes" id="UP001557470"/>
    </source>
</evidence>
<dbReference type="GO" id="GO:0003677">
    <property type="term" value="F:DNA binding"/>
    <property type="evidence" value="ECO:0007669"/>
    <property type="project" value="UniProtKB-KW"/>
</dbReference>
<dbReference type="SMART" id="SM00355">
    <property type="entry name" value="ZnF_C2H2"/>
    <property type="match status" value="2"/>
</dbReference>
<name>A0ABD0XC49_UMBPY</name>
<evidence type="ECO:0000256" key="2">
    <source>
        <dbReference type="ARBA" id="ARBA00006991"/>
    </source>
</evidence>
<keyword evidence="3" id="KW-0479">Metal-binding</keyword>
<keyword evidence="10" id="KW-0539">Nucleus</keyword>
<keyword evidence="14" id="KW-1185">Reference proteome</keyword>
<reference evidence="13 14" key="1">
    <citation type="submission" date="2024-06" db="EMBL/GenBank/DDBJ databases">
        <authorList>
            <person name="Pan Q."/>
            <person name="Wen M."/>
            <person name="Jouanno E."/>
            <person name="Zahm M."/>
            <person name="Klopp C."/>
            <person name="Cabau C."/>
            <person name="Louis A."/>
            <person name="Berthelot C."/>
            <person name="Parey E."/>
            <person name="Roest Crollius H."/>
            <person name="Montfort J."/>
            <person name="Robinson-Rechavi M."/>
            <person name="Bouchez O."/>
            <person name="Lampietro C."/>
            <person name="Lopez Roques C."/>
            <person name="Donnadieu C."/>
            <person name="Postlethwait J."/>
            <person name="Bobe J."/>
            <person name="Verreycken H."/>
            <person name="Guiguen Y."/>
        </authorList>
    </citation>
    <scope>NUCLEOTIDE SEQUENCE [LARGE SCALE GENOMIC DNA]</scope>
    <source>
        <strain evidence="13">Up_M1</strain>
        <tissue evidence="13">Testis</tissue>
    </source>
</reference>
<evidence type="ECO:0000256" key="7">
    <source>
        <dbReference type="ARBA" id="ARBA00023015"/>
    </source>
</evidence>
<protein>
    <recommendedName>
        <fullName evidence="12">C2H2-type domain-containing protein</fullName>
    </recommendedName>
</protein>
<dbReference type="GO" id="GO:0006357">
    <property type="term" value="P:regulation of transcription by RNA polymerase II"/>
    <property type="evidence" value="ECO:0007669"/>
    <property type="project" value="UniProtKB-ARBA"/>
</dbReference>
<keyword evidence="6" id="KW-0862">Zinc</keyword>
<dbReference type="Proteomes" id="UP001557470">
    <property type="component" value="Unassembled WGS sequence"/>
</dbReference>
<evidence type="ECO:0000256" key="1">
    <source>
        <dbReference type="ARBA" id="ARBA00004123"/>
    </source>
</evidence>
<evidence type="ECO:0000256" key="10">
    <source>
        <dbReference type="ARBA" id="ARBA00023242"/>
    </source>
</evidence>
<dbReference type="PROSITE" id="PS50157">
    <property type="entry name" value="ZINC_FINGER_C2H2_2"/>
    <property type="match status" value="2"/>
</dbReference>
<organism evidence="13 14">
    <name type="scientific">Umbra pygmaea</name>
    <name type="common">Eastern mudminnow</name>
    <dbReference type="NCBI Taxonomy" id="75934"/>
    <lineage>
        <taxon>Eukaryota</taxon>
        <taxon>Metazoa</taxon>
        <taxon>Chordata</taxon>
        <taxon>Craniata</taxon>
        <taxon>Vertebrata</taxon>
        <taxon>Euteleostomi</taxon>
        <taxon>Actinopterygii</taxon>
        <taxon>Neopterygii</taxon>
        <taxon>Teleostei</taxon>
        <taxon>Protacanthopterygii</taxon>
        <taxon>Esociformes</taxon>
        <taxon>Umbridae</taxon>
        <taxon>Umbra</taxon>
    </lineage>
</organism>
<evidence type="ECO:0000256" key="5">
    <source>
        <dbReference type="ARBA" id="ARBA00022771"/>
    </source>
</evidence>
<evidence type="ECO:0000313" key="13">
    <source>
        <dbReference type="EMBL" id="KAL1005494.1"/>
    </source>
</evidence>
<evidence type="ECO:0000256" key="6">
    <source>
        <dbReference type="ARBA" id="ARBA00022833"/>
    </source>
</evidence>
<dbReference type="PANTHER" id="PTHR14003">
    <property type="entry name" value="TRANSCRIPTIONAL REPRESSOR PROTEIN YY"/>
    <property type="match status" value="1"/>
</dbReference>
<keyword evidence="5 11" id="KW-0863">Zinc-finger</keyword>
<dbReference type="Gene3D" id="3.30.160.60">
    <property type="entry name" value="Classic Zinc Finger"/>
    <property type="match status" value="2"/>
</dbReference>
<comment type="subcellular location">
    <subcellularLocation>
        <location evidence="1">Nucleus</location>
    </subcellularLocation>
</comment>
<gene>
    <name evidence="13" type="ORF">UPYG_G00059840</name>
</gene>
<keyword evidence="9" id="KW-0804">Transcription</keyword>
<feature type="domain" description="C2H2-type" evidence="12">
    <location>
        <begin position="187"/>
        <end position="214"/>
    </location>
</feature>
<dbReference type="GO" id="GO:0005634">
    <property type="term" value="C:nucleus"/>
    <property type="evidence" value="ECO:0007669"/>
    <property type="project" value="UniProtKB-SubCell"/>
</dbReference>
<dbReference type="InterPro" id="IPR013087">
    <property type="entry name" value="Znf_C2H2_type"/>
</dbReference>
<evidence type="ECO:0000256" key="11">
    <source>
        <dbReference type="PROSITE-ProRule" id="PRU00042"/>
    </source>
</evidence>
<keyword evidence="8" id="KW-0238">DNA-binding</keyword>
<dbReference type="FunFam" id="3.30.160.60:FF:000065">
    <property type="entry name" value="B-cell CLL/lymphoma 6, member B"/>
    <property type="match status" value="1"/>
</dbReference>
<dbReference type="PANTHER" id="PTHR14003:SF19">
    <property type="entry name" value="YY2 TRANSCRIPTION FACTOR"/>
    <property type="match status" value="1"/>
</dbReference>
<comment type="similarity">
    <text evidence="2">Belongs to the krueppel C2H2-type zinc-finger protein family.</text>
</comment>
<accession>A0ABD0XC49</accession>